<dbReference type="KEGG" id="cmic:caldi_18190"/>
<feature type="transmembrane region" description="Helical" evidence="7">
    <location>
        <begin position="134"/>
        <end position="163"/>
    </location>
</feature>
<dbReference type="CDD" id="cd06261">
    <property type="entry name" value="TM_PBP2"/>
    <property type="match status" value="1"/>
</dbReference>
<evidence type="ECO:0000256" key="2">
    <source>
        <dbReference type="ARBA" id="ARBA00022448"/>
    </source>
</evidence>
<dbReference type="EMBL" id="AP025628">
    <property type="protein sequence ID" value="BDG60729.1"/>
    <property type="molecule type" value="Genomic_DNA"/>
</dbReference>
<evidence type="ECO:0000256" key="7">
    <source>
        <dbReference type="RuleBase" id="RU363032"/>
    </source>
</evidence>
<comment type="subcellular location">
    <subcellularLocation>
        <location evidence="1 7">Cell membrane</location>
        <topology evidence="1 7">Multi-pass membrane protein</topology>
    </subcellularLocation>
</comment>
<evidence type="ECO:0000313" key="10">
    <source>
        <dbReference type="Proteomes" id="UP001163687"/>
    </source>
</evidence>
<dbReference type="PANTHER" id="PTHR43163:SF6">
    <property type="entry name" value="DIPEPTIDE TRANSPORT SYSTEM PERMEASE PROTEIN DPPB-RELATED"/>
    <property type="match status" value="1"/>
</dbReference>
<evidence type="ECO:0000256" key="6">
    <source>
        <dbReference type="ARBA" id="ARBA00023136"/>
    </source>
</evidence>
<dbReference type="SUPFAM" id="SSF161098">
    <property type="entry name" value="MetI-like"/>
    <property type="match status" value="1"/>
</dbReference>
<dbReference type="Gene3D" id="1.10.3720.10">
    <property type="entry name" value="MetI-like"/>
    <property type="match status" value="1"/>
</dbReference>
<keyword evidence="6 7" id="KW-0472">Membrane</keyword>
<keyword evidence="3" id="KW-1003">Cell membrane</keyword>
<dbReference type="InterPro" id="IPR035906">
    <property type="entry name" value="MetI-like_sf"/>
</dbReference>
<comment type="similarity">
    <text evidence="7">Belongs to the binding-protein-dependent transport system permease family.</text>
</comment>
<dbReference type="AlphaFoldDB" id="A0AA35CLI0"/>
<feature type="transmembrane region" description="Helical" evidence="7">
    <location>
        <begin position="12"/>
        <end position="30"/>
    </location>
</feature>
<evidence type="ECO:0000313" key="9">
    <source>
        <dbReference type="EMBL" id="BDG60729.1"/>
    </source>
</evidence>
<feature type="transmembrane region" description="Helical" evidence="7">
    <location>
        <begin position="287"/>
        <end position="313"/>
    </location>
</feature>
<protein>
    <submittedName>
        <fullName evidence="9">Oligopeptide transport system permease protein AppB</fullName>
    </submittedName>
</protein>
<dbReference type="Pfam" id="PF19300">
    <property type="entry name" value="BPD_transp_1_N"/>
    <property type="match status" value="1"/>
</dbReference>
<feature type="transmembrane region" description="Helical" evidence="7">
    <location>
        <begin position="99"/>
        <end position="122"/>
    </location>
</feature>
<dbReference type="InterPro" id="IPR045621">
    <property type="entry name" value="BPD_transp_1_N"/>
</dbReference>
<organism evidence="9 10">
    <name type="scientific">Caldinitratiruptor microaerophilus</name>
    <dbReference type="NCBI Taxonomy" id="671077"/>
    <lineage>
        <taxon>Bacteria</taxon>
        <taxon>Bacillati</taxon>
        <taxon>Bacillota</taxon>
        <taxon>Clostridia</taxon>
        <taxon>Eubacteriales</taxon>
        <taxon>Symbiobacteriaceae</taxon>
        <taxon>Caldinitratiruptor</taxon>
    </lineage>
</organism>
<dbReference type="Proteomes" id="UP001163687">
    <property type="component" value="Chromosome"/>
</dbReference>
<keyword evidence="10" id="KW-1185">Reference proteome</keyword>
<dbReference type="RefSeq" id="WP_264841429.1">
    <property type="nucleotide sequence ID" value="NZ_AP025628.1"/>
</dbReference>
<proteinExistence type="inferred from homology"/>
<evidence type="ECO:0000256" key="4">
    <source>
        <dbReference type="ARBA" id="ARBA00022692"/>
    </source>
</evidence>
<keyword evidence="5 7" id="KW-1133">Transmembrane helix</keyword>
<gene>
    <name evidence="9" type="primary">appB_1</name>
    <name evidence="9" type="ORF">caldi_18190</name>
</gene>
<dbReference type="Pfam" id="PF00528">
    <property type="entry name" value="BPD_transp_1"/>
    <property type="match status" value="1"/>
</dbReference>
<dbReference type="GO" id="GO:0005886">
    <property type="term" value="C:plasma membrane"/>
    <property type="evidence" value="ECO:0007669"/>
    <property type="project" value="UniProtKB-SubCell"/>
</dbReference>
<feature type="transmembrane region" description="Helical" evidence="7">
    <location>
        <begin position="183"/>
        <end position="203"/>
    </location>
</feature>
<dbReference type="InterPro" id="IPR000515">
    <property type="entry name" value="MetI-like"/>
</dbReference>
<dbReference type="PROSITE" id="PS50928">
    <property type="entry name" value="ABC_TM1"/>
    <property type="match status" value="1"/>
</dbReference>
<feature type="transmembrane region" description="Helical" evidence="7">
    <location>
        <begin position="241"/>
        <end position="267"/>
    </location>
</feature>
<feature type="domain" description="ABC transmembrane type-1" evidence="8">
    <location>
        <begin position="95"/>
        <end position="306"/>
    </location>
</feature>
<evidence type="ECO:0000256" key="1">
    <source>
        <dbReference type="ARBA" id="ARBA00004651"/>
    </source>
</evidence>
<reference evidence="9" key="1">
    <citation type="submission" date="2022-03" db="EMBL/GenBank/DDBJ databases">
        <title>Complete genome sequence of Caldinitratiruptor microaerophilus.</title>
        <authorList>
            <person name="Mukaiyama R."/>
            <person name="Nishiyama T."/>
            <person name="Ueda K."/>
        </authorList>
    </citation>
    <scope>NUCLEOTIDE SEQUENCE</scope>
    <source>
        <strain evidence="9">JCM 16183</strain>
    </source>
</reference>
<dbReference type="GO" id="GO:0055085">
    <property type="term" value="P:transmembrane transport"/>
    <property type="evidence" value="ECO:0007669"/>
    <property type="project" value="InterPro"/>
</dbReference>
<evidence type="ECO:0000256" key="5">
    <source>
        <dbReference type="ARBA" id="ARBA00022989"/>
    </source>
</evidence>
<name>A0AA35CLI0_9FIRM</name>
<evidence type="ECO:0000256" key="3">
    <source>
        <dbReference type="ARBA" id="ARBA00022475"/>
    </source>
</evidence>
<sequence length="320" mass="34774">MARYVIRRLLQAVPVLLGITVVVFLMIHLAPGDPMSAMVDPRIDPAQLEAARQRLGLGEPLAVQYVRWLGELLRGNLGYSYMYKRPVAEVVGERLPASLLLGLATEIVVFAFGIPAGVLAATRRGTRVDRLATLFAFGGLAVPSFFFGLVVIRVFALQLGWFPSGGMVTPGREPVGLEGLLDVAHHLVLPALVLGLVSVAGLMRYVRSSLLEVLGQEYVRVARAKGLGERVVVYRHALRNALIPVVTIFGLELPALVGGAIITESIFSWPGMGRLSFEALLRRDYPVLMAVNLIFAVLTLLGALLTDIGYALVDPRIRYD</sequence>
<dbReference type="PANTHER" id="PTHR43163">
    <property type="entry name" value="DIPEPTIDE TRANSPORT SYSTEM PERMEASE PROTEIN DPPB-RELATED"/>
    <property type="match status" value="1"/>
</dbReference>
<accession>A0AA35CLI0</accession>
<keyword evidence="2 7" id="KW-0813">Transport</keyword>
<evidence type="ECO:0000259" key="8">
    <source>
        <dbReference type="PROSITE" id="PS50928"/>
    </source>
</evidence>
<keyword evidence="4 7" id="KW-0812">Transmembrane</keyword>